<dbReference type="PANTHER" id="PTHR10851">
    <property type="entry name" value="PYRIDOXINE-5-PHOSPHATE OXIDASE"/>
    <property type="match status" value="1"/>
</dbReference>
<dbReference type="SUPFAM" id="SSF50475">
    <property type="entry name" value="FMN-binding split barrel"/>
    <property type="match status" value="1"/>
</dbReference>
<keyword evidence="7" id="KW-1185">Reference proteome</keyword>
<evidence type="ECO:0000313" key="6">
    <source>
        <dbReference type="EMBL" id="GAA4022551.1"/>
    </source>
</evidence>
<dbReference type="InterPro" id="IPR000659">
    <property type="entry name" value="Pyridox_Oxase"/>
</dbReference>
<keyword evidence="3" id="KW-0288">FMN</keyword>
<dbReference type="PANTHER" id="PTHR10851:SF3">
    <property type="entry name" value="PYRIDOXINE_PYRIDOXAMINE 5'-PHOSPHATE OXIDASE 2"/>
    <property type="match status" value="1"/>
</dbReference>
<dbReference type="Proteomes" id="UP001501353">
    <property type="component" value="Unassembled WGS sequence"/>
</dbReference>
<dbReference type="EMBL" id="BAAAZE010000008">
    <property type="protein sequence ID" value="GAA4022551.1"/>
    <property type="molecule type" value="Genomic_DNA"/>
</dbReference>
<gene>
    <name evidence="6" type="ORF">GCM10022212_19720</name>
</gene>
<dbReference type="InterPro" id="IPR012349">
    <property type="entry name" value="Split_barrel_FMN-bd"/>
</dbReference>
<evidence type="ECO:0000313" key="7">
    <source>
        <dbReference type="Proteomes" id="UP001501353"/>
    </source>
</evidence>
<keyword evidence="2" id="KW-0285">Flavoprotein</keyword>
<protein>
    <recommendedName>
        <fullName evidence="5">Pyridoxamine 5'-phosphate oxidase Alr4036 family FMN-binding domain-containing protein</fullName>
    </recommendedName>
</protein>
<reference evidence="7" key="1">
    <citation type="journal article" date="2019" name="Int. J. Syst. Evol. Microbiol.">
        <title>The Global Catalogue of Microorganisms (GCM) 10K type strain sequencing project: providing services to taxonomists for standard genome sequencing and annotation.</title>
        <authorList>
            <consortium name="The Broad Institute Genomics Platform"/>
            <consortium name="The Broad Institute Genome Sequencing Center for Infectious Disease"/>
            <person name="Wu L."/>
            <person name="Ma J."/>
        </authorList>
    </citation>
    <scope>NUCLEOTIDE SEQUENCE [LARGE SCALE GENOMIC DNA]</scope>
    <source>
        <strain evidence="7">JCM 16673</strain>
    </source>
</reference>
<sequence>MHTIDHPAEPFPNFYNDLNASLHYAWLMLGRATKDRKAPFRTPVMATQSDSGPQARVLVLRAVDPELRQLVFHTDLRSGKVTELGHDPRVAVTFYDAHRKVQLRISGHASLHTDDALAQQRWRDASPAGLRCFSGALPAAVCATPTDNDAQASSSEEIAEGRSNFVVLVVEIAQIEWLYLHSRGQRRALYRWADAQWGMDWINP</sequence>
<dbReference type="RefSeq" id="WP_344763131.1">
    <property type="nucleotide sequence ID" value="NZ_BAAAZE010000008.1"/>
</dbReference>
<feature type="domain" description="Pyridoxamine 5'-phosphate oxidase Alr4036 family FMN-binding" evidence="5">
    <location>
        <begin position="31"/>
        <end position="112"/>
    </location>
</feature>
<comment type="cofactor">
    <cofactor evidence="1">
        <name>FMN</name>
        <dbReference type="ChEBI" id="CHEBI:58210"/>
    </cofactor>
</comment>
<accession>A0ABP7TA59</accession>
<evidence type="ECO:0000256" key="2">
    <source>
        <dbReference type="ARBA" id="ARBA00022630"/>
    </source>
</evidence>
<evidence type="ECO:0000256" key="4">
    <source>
        <dbReference type="ARBA" id="ARBA00023002"/>
    </source>
</evidence>
<evidence type="ECO:0000256" key="1">
    <source>
        <dbReference type="ARBA" id="ARBA00001917"/>
    </source>
</evidence>
<name>A0ABP7TA59_9BURK</name>
<evidence type="ECO:0000259" key="5">
    <source>
        <dbReference type="Pfam" id="PF12766"/>
    </source>
</evidence>
<evidence type="ECO:0000256" key="3">
    <source>
        <dbReference type="ARBA" id="ARBA00022643"/>
    </source>
</evidence>
<comment type="caution">
    <text evidence="6">The sequence shown here is derived from an EMBL/GenBank/DDBJ whole genome shotgun (WGS) entry which is preliminary data.</text>
</comment>
<dbReference type="InterPro" id="IPR024624">
    <property type="entry name" value="Pyridox_Oxase_Alr4036_FMN-bd"/>
</dbReference>
<organism evidence="6 7">
    <name type="scientific">Actimicrobium antarcticum</name>
    <dbReference type="NCBI Taxonomy" id="1051899"/>
    <lineage>
        <taxon>Bacteria</taxon>
        <taxon>Pseudomonadati</taxon>
        <taxon>Pseudomonadota</taxon>
        <taxon>Betaproteobacteria</taxon>
        <taxon>Burkholderiales</taxon>
        <taxon>Oxalobacteraceae</taxon>
        <taxon>Actimicrobium</taxon>
    </lineage>
</organism>
<dbReference type="Pfam" id="PF12766">
    <property type="entry name" value="Pyridox_oxase_2"/>
    <property type="match status" value="1"/>
</dbReference>
<dbReference type="Gene3D" id="2.30.110.10">
    <property type="entry name" value="Electron Transport, Fmn-binding Protein, Chain A"/>
    <property type="match status" value="1"/>
</dbReference>
<keyword evidence="4" id="KW-0560">Oxidoreductase</keyword>
<proteinExistence type="predicted"/>